<reference evidence="7 8" key="1">
    <citation type="journal article" date="2019" name="Emerg. Microbes Infect.">
        <title>Comprehensive subspecies identification of 175 nontuberculous mycobacteria species based on 7547 genomic profiles.</title>
        <authorList>
            <person name="Matsumoto Y."/>
            <person name="Kinjo T."/>
            <person name="Motooka D."/>
            <person name="Nabeya D."/>
            <person name="Jung N."/>
            <person name="Uechi K."/>
            <person name="Horii T."/>
            <person name="Iida T."/>
            <person name="Fujita J."/>
            <person name="Nakamura S."/>
        </authorList>
    </citation>
    <scope>NUCLEOTIDE SEQUENCE [LARGE SCALE GENOMIC DNA]</scope>
    <source>
        <strain evidence="7 8">JCM 6376</strain>
    </source>
</reference>
<evidence type="ECO:0000256" key="4">
    <source>
        <dbReference type="ARBA" id="ARBA00022989"/>
    </source>
</evidence>
<protein>
    <recommendedName>
        <fullName evidence="6">Probable membrane transporter protein</fullName>
    </recommendedName>
</protein>
<sequence>MTVMLALTVALAIAVGVSLGLLGGGGSILTVPLLAYVAGMDAKHAIATSLLVVGVTSAVGAVSHARAGRVQWRTALLFGATSMVGAYSGGQLTRFIPGDALLVAFAVIMVVTAVAMLRGRKTPTATAHTGVALLARTAALGLALGLVTGTVGAGGGFLVVPALVLLGGLAMPAAVGTSLAVIAMNSFAGLAGYLSVVQIDWTMALMVTAAAVVGALVGSRFAAKVNPEVLRKGFGWFVLIMASVILGEQLDPIVGYVGIALTGLVPAFMFACNHIAACPLHGLLARPTAAAGTT</sequence>
<dbReference type="PANTHER" id="PTHR43701:SF2">
    <property type="entry name" value="MEMBRANE TRANSPORTER PROTEIN YJNA-RELATED"/>
    <property type="match status" value="1"/>
</dbReference>
<evidence type="ECO:0000256" key="3">
    <source>
        <dbReference type="ARBA" id="ARBA00022692"/>
    </source>
</evidence>
<feature type="transmembrane region" description="Helical" evidence="6">
    <location>
        <begin position="100"/>
        <end position="117"/>
    </location>
</feature>
<keyword evidence="3 6" id="KW-0812">Transmembrane</keyword>
<feature type="transmembrane region" description="Helical" evidence="6">
    <location>
        <begin position="170"/>
        <end position="194"/>
    </location>
</feature>
<dbReference type="InterPro" id="IPR002781">
    <property type="entry name" value="TM_pro_TauE-like"/>
</dbReference>
<feature type="transmembrane region" description="Helical" evidence="6">
    <location>
        <begin position="229"/>
        <end position="246"/>
    </location>
</feature>
<keyword evidence="4 6" id="KW-1133">Transmembrane helix</keyword>
<dbReference type="GO" id="GO:0005886">
    <property type="term" value="C:plasma membrane"/>
    <property type="evidence" value="ECO:0007669"/>
    <property type="project" value="UniProtKB-SubCell"/>
</dbReference>
<dbReference type="Pfam" id="PF01925">
    <property type="entry name" value="TauE"/>
    <property type="match status" value="1"/>
</dbReference>
<dbReference type="EMBL" id="AP022561">
    <property type="protein sequence ID" value="BBX10674.1"/>
    <property type="molecule type" value="Genomic_DNA"/>
</dbReference>
<evidence type="ECO:0000256" key="2">
    <source>
        <dbReference type="ARBA" id="ARBA00009142"/>
    </source>
</evidence>
<dbReference type="AlphaFoldDB" id="A0AAD1HTG2"/>
<dbReference type="PANTHER" id="PTHR43701">
    <property type="entry name" value="MEMBRANE TRANSPORTER PROTEIN MJ0441-RELATED"/>
    <property type="match status" value="1"/>
</dbReference>
<keyword evidence="5 6" id="KW-0472">Membrane</keyword>
<feature type="transmembrane region" description="Helical" evidence="6">
    <location>
        <begin position="70"/>
        <end position="88"/>
    </location>
</feature>
<feature type="transmembrane region" description="Helical" evidence="6">
    <location>
        <begin position="44"/>
        <end position="63"/>
    </location>
</feature>
<evidence type="ECO:0000313" key="8">
    <source>
        <dbReference type="Proteomes" id="UP000467327"/>
    </source>
</evidence>
<evidence type="ECO:0000313" key="7">
    <source>
        <dbReference type="EMBL" id="BBX10674.1"/>
    </source>
</evidence>
<keyword evidence="8" id="KW-1185">Reference proteome</keyword>
<feature type="transmembrane region" description="Helical" evidence="6">
    <location>
        <begin position="253"/>
        <end position="271"/>
    </location>
</feature>
<proteinExistence type="inferred from homology"/>
<comment type="subcellular location">
    <subcellularLocation>
        <location evidence="6">Cell membrane</location>
        <topology evidence="6">Multi-pass membrane protein</topology>
    </subcellularLocation>
    <subcellularLocation>
        <location evidence="1">Membrane</location>
        <topology evidence="1">Multi-pass membrane protein</topology>
    </subcellularLocation>
</comment>
<comment type="similarity">
    <text evidence="2 6">Belongs to the 4-toluene sulfonate uptake permease (TSUP) (TC 2.A.102) family.</text>
</comment>
<feature type="transmembrane region" description="Helical" evidence="6">
    <location>
        <begin position="201"/>
        <end position="223"/>
    </location>
</feature>
<evidence type="ECO:0000256" key="6">
    <source>
        <dbReference type="RuleBase" id="RU363041"/>
    </source>
</evidence>
<feature type="transmembrane region" description="Helical" evidence="6">
    <location>
        <begin position="138"/>
        <end position="164"/>
    </location>
</feature>
<dbReference type="Proteomes" id="UP000467327">
    <property type="component" value="Chromosome"/>
</dbReference>
<evidence type="ECO:0000256" key="1">
    <source>
        <dbReference type="ARBA" id="ARBA00004141"/>
    </source>
</evidence>
<name>A0AAD1HTG2_9MYCO</name>
<dbReference type="KEGG" id="maic:MAIC_54770"/>
<organism evidence="7 8">
    <name type="scientific">Mycolicibacterium aichiense</name>
    <dbReference type="NCBI Taxonomy" id="1799"/>
    <lineage>
        <taxon>Bacteria</taxon>
        <taxon>Bacillati</taxon>
        <taxon>Actinomycetota</taxon>
        <taxon>Actinomycetes</taxon>
        <taxon>Mycobacteriales</taxon>
        <taxon>Mycobacteriaceae</taxon>
        <taxon>Mycolicibacterium</taxon>
    </lineage>
</organism>
<evidence type="ECO:0000256" key="5">
    <source>
        <dbReference type="ARBA" id="ARBA00023136"/>
    </source>
</evidence>
<keyword evidence="6" id="KW-1003">Cell membrane</keyword>
<accession>A0AAD1HTG2</accession>
<dbReference type="InterPro" id="IPR051598">
    <property type="entry name" value="TSUP/Inactive_protease-like"/>
</dbReference>
<gene>
    <name evidence="7" type="ORF">MAIC_54770</name>
</gene>